<accession>A0AAD7JCP5</accession>
<protein>
    <submittedName>
        <fullName evidence="2">Uncharacterized protein</fullName>
    </submittedName>
</protein>
<comment type="caution">
    <text evidence="2">The sequence shown here is derived from an EMBL/GenBank/DDBJ whole genome shotgun (WGS) entry which is preliminary data.</text>
</comment>
<keyword evidence="3" id="KW-1185">Reference proteome</keyword>
<proteinExistence type="predicted"/>
<sequence>MELAIDVADPVWSTVCLVGPIGSAFGAFQRNNSSWIITTPSGTTVDVLRELKKTADALREAQLKSAVENSRAASQQYLESLLSTEQFLYSLGSQDFPTFVHHNLMKELHLRHSSLYDVPQDTSPSLAQTLRAGNIADRRGTFRRPFPGDWPFSGIAVLPHDWKDPRTPRNSASLSYSSQNGAVGWLGLTSSPQLRAFSHPLPVEPQNPPPSAKTATAKRARAKPYSDRRRAKVHGSNVPEITLPKITITPPDPSDIVPLPNEPAAPRTPLLGGRSVCANLKHLKSAPGAPVIRGASIALTFERRYRARGRPFGLETIQDDATGIINFLKALGGAWHLSYIQYLGKLFRAVSDEFREDEPDGDQSALLWTPIGLLFDRVDDTPRIFGEKTLQADVHAVVNFLKGQADVPYFRYTTYMWFLFELVATMLASV</sequence>
<dbReference type="AlphaFoldDB" id="A0AAD7JCP5"/>
<reference evidence="2" key="1">
    <citation type="submission" date="2023-03" db="EMBL/GenBank/DDBJ databases">
        <title>Massive genome expansion in bonnet fungi (Mycena s.s.) driven by repeated elements and novel gene families across ecological guilds.</title>
        <authorList>
            <consortium name="Lawrence Berkeley National Laboratory"/>
            <person name="Harder C.B."/>
            <person name="Miyauchi S."/>
            <person name="Viragh M."/>
            <person name="Kuo A."/>
            <person name="Thoen E."/>
            <person name="Andreopoulos B."/>
            <person name="Lu D."/>
            <person name="Skrede I."/>
            <person name="Drula E."/>
            <person name="Henrissat B."/>
            <person name="Morin E."/>
            <person name="Kohler A."/>
            <person name="Barry K."/>
            <person name="LaButti K."/>
            <person name="Morin E."/>
            <person name="Salamov A."/>
            <person name="Lipzen A."/>
            <person name="Mereny Z."/>
            <person name="Hegedus B."/>
            <person name="Baldrian P."/>
            <person name="Stursova M."/>
            <person name="Weitz H."/>
            <person name="Taylor A."/>
            <person name="Grigoriev I.V."/>
            <person name="Nagy L.G."/>
            <person name="Martin F."/>
            <person name="Kauserud H."/>
        </authorList>
    </citation>
    <scope>NUCLEOTIDE SEQUENCE</scope>
    <source>
        <strain evidence="2">CBHHK182m</strain>
    </source>
</reference>
<name>A0AAD7JCP5_9AGAR</name>
<evidence type="ECO:0000313" key="2">
    <source>
        <dbReference type="EMBL" id="KAJ7761831.1"/>
    </source>
</evidence>
<dbReference type="EMBL" id="JARKIB010000034">
    <property type="protein sequence ID" value="KAJ7761831.1"/>
    <property type="molecule type" value="Genomic_DNA"/>
</dbReference>
<gene>
    <name evidence="2" type="ORF">B0H16DRAFT_1884327</name>
</gene>
<evidence type="ECO:0000256" key="1">
    <source>
        <dbReference type="SAM" id="MobiDB-lite"/>
    </source>
</evidence>
<feature type="compositionally biased region" description="Pro residues" evidence="1">
    <location>
        <begin position="202"/>
        <end position="211"/>
    </location>
</feature>
<organism evidence="2 3">
    <name type="scientific">Mycena metata</name>
    <dbReference type="NCBI Taxonomy" id="1033252"/>
    <lineage>
        <taxon>Eukaryota</taxon>
        <taxon>Fungi</taxon>
        <taxon>Dikarya</taxon>
        <taxon>Basidiomycota</taxon>
        <taxon>Agaricomycotina</taxon>
        <taxon>Agaricomycetes</taxon>
        <taxon>Agaricomycetidae</taxon>
        <taxon>Agaricales</taxon>
        <taxon>Marasmiineae</taxon>
        <taxon>Mycenaceae</taxon>
        <taxon>Mycena</taxon>
    </lineage>
</organism>
<evidence type="ECO:0000313" key="3">
    <source>
        <dbReference type="Proteomes" id="UP001215598"/>
    </source>
</evidence>
<dbReference type="Proteomes" id="UP001215598">
    <property type="component" value="Unassembled WGS sequence"/>
</dbReference>
<feature type="region of interest" description="Disordered" evidence="1">
    <location>
        <begin position="197"/>
        <end position="236"/>
    </location>
</feature>